<dbReference type="AlphaFoldDB" id="A0A0U4N451"/>
<feature type="signal peptide" evidence="1">
    <location>
        <begin position="1"/>
        <end position="24"/>
    </location>
</feature>
<evidence type="ECO:0000256" key="1">
    <source>
        <dbReference type="SAM" id="SignalP"/>
    </source>
</evidence>
<dbReference type="OrthoDB" id="9805653at2"/>
<protein>
    <recommendedName>
        <fullName evidence="4">Periplasmic heavy metal sensor</fullName>
    </recommendedName>
</protein>
<keyword evidence="1" id="KW-0732">Signal</keyword>
<name>A0A0U4N451_9BACT</name>
<proteinExistence type="predicted"/>
<organism evidence="2 3">
    <name type="scientific">Caldimicrobium thiodismutans</name>
    <dbReference type="NCBI Taxonomy" id="1653476"/>
    <lineage>
        <taxon>Bacteria</taxon>
        <taxon>Pseudomonadati</taxon>
        <taxon>Thermodesulfobacteriota</taxon>
        <taxon>Thermodesulfobacteria</taxon>
        <taxon>Thermodesulfobacteriales</taxon>
        <taxon>Thermodesulfobacteriaceae</taxon>
        <taxon>Caldimicrobium</taxon>
    </lineage>
</organism>
<dbReference type="Gene3D" id="1.20.120.1490">
    <property type="match status" value="1"/>
</dbReference>
<evidence type="ECO:0000313" key="2">
    <source>
        <dbReference type="EMBL" id="BAU24070.1"/>
    </source>
</evidence>
<keyword evidence="3" id="KW-1185">Reference proteome</keyword>
<sequence length="148" mass="16213">MRRKVLKGLAVVGLIGGLAFTAFADAPQEQNPNPGYQMGPMMMGPGFGGPGKGCRCGYTMQANVDPAKLQKFYEETKVLRQKMWETREALRMSYLSTNPDWKAISEKRAELAKLMTELQAKASQSGAPYVYGMGMGRGFCGMGYGPRI</sequence>
<dbReference type="Proteomes" id="UP000068196">
    <property type="component" value="Chromosome"/>
</dbReference>
<dbReference type="STRING" id="1653476.THC_1710"/>
<reference evidence="3" key="2">
    <citation type="journal article" date="2016" name="Int. J. Syst. Evol. Microbiol.">
        <title>Caldimicrobium thiodismutans sp. nov., a sulfur-disproportionating bacterium isolated from a hot spring.</title>
        <authorList>
            <person name="Kojima H."/>
            <person name="Umezawa K."/>
            <person name="Fukui M."/>
        </authorList>
    </citation>
    <scope>NUCLEOTIDE SEQUENCE [LARGE SCALE GENOMIC DNA]</scope>
    <source>
        <strain evidence="3">TF1</strain>
    </source>
</reference>
<feature type="chain" id="PRO_5006851487" description="Periplasmic heavy metal sensor" evidence="1">
    <location>
        <begin position="25"/>
        <end position="148"/>
    </location>
</feature>
<dbReference type="KEGG" id="cthi:THC_1710"/>
<accession>A0A0U4N451</accession>
<dbReference type="EMBL" id="AP014945">
    <property type="protein sequence ID" value="BAU24070.1"/>
    <property type="molecule type" value="Genomic_DNA"/>
</dbReference>
<evidence type="ECO:0008006" key="4">
    <source>
        <dbReference type="Google" id="ProtNLM"/>
    </source>
</evidence>
<reference evidence="2 3" key="1">
    <citation type="journal article" date="2016" name="Int. J. Syst. Evol. Microbiol.">
        <title>Caldimicrobium thiodismutans sp. nov., a sulfur-disproportionating bacterium isolated from a hot spring, and emended description of the genus Caldimicrobium.</title>
        <authorList>
            <person name="Kojima H."/>
            <person name="Umezawa K."/>
            <person name="Fukui M."/>
        </authorList>
    </citation>
    <scope>NUCLEOTIDE SEQUENCE [LARGE SCALE GENOMIC DNA]</scope>
    <source>
        <strain evidence="2 3">TF1</strain>
    </source>
</reference>
<dbReference type="RefSeq" id="WP_148638844.1">
    <property type="nucleotide sequence ID" value="NZ_AP014945.1"/>
</dbReference>
<evidence type="ECO:0000313" key="3">
    <source>
        <dbReference type="Proteomes" id="UP000068196"/>
    </source>
</evidence>
<gene>
    <name evidence="2" type="ORF">THC_1710</name>
</gene>